<organism evidence="12 13">
    <name type="scientific">Astatotilapia calliptera</name>
    <name type="common">Eastern happy</name>
    <name type="synonym">Chromis callipterus</name>
    <dbReference type="NCBI Taxonomy" id="8154"/>
    <lineage>
        <taxon>Eukaryota</taxon>
        <taxon>Metazoa</taxon>
        <taxon>Chordata</taxon>
        <taxon>Craniata</taxon>
        <taxon>Vertebrata</taxon>
        <taxon>Euteleostomi</taxon>
        <taxon>Actinopterygii</taxon>
        <taxon>Neopterygii</taxon>
        <taxon>Teleostei</taxon>
        <taxon>Neoteleostei</taxon>
        <taxon>Acanthomorphata</taxon>
        <taxon>Ovalentaria</taxon>
        <taxon>Cichlomorphae</taxon>
        <taxon>Cichliformes</taxon>
        <taxon>Cichlidae</taxon>
        <taxon>African cichlids</taxon>
        <taxon>Pseudocrenilabrinae</taxon>
        <taxon>Haplochromini</taxon>
        <taxon>Astatotilapia</taxon>
    </lineage>
</organism>
<dbReference type="InterPro" id="IPR009703">
    <property type="entry name" value="Selenoprotein_S"/>
</dbReference>
<feature type="region of interest" description="Disordered" evidence="10">
    <location>
        <begin position="125"/>
        <end position="154"/>
    </location>
</feature>
<dbReference type="GO" id="GO:0030970">
    <property type="term" value="P:retrograde protein transport, ER to cytosol"/>
    <property type="evidence" value="ECO:0007669"/>
    <property type="project" value="TreeGrafter"/>
</dbReference>
<evidence type="ECO:0000256" key="1">
    <source>
        <dbReference type="ARBA" id="ARBA00004389"/>
    </source>
</evidence>
<dbReference type="PANTHER" id="PTHR28621">
    <property type="entry name" value="SELENOPROTEIN S"/>
    <property type="match status" value="1"/>
</dbReference>
<feature type="compositionally biased region" description="Low complexity" evidence="10">
    <location>
        <begin position="138"/>
        <end position="149"/>
    </location>
</feature>
<evidence type="ECO:0000313" key="12">
    <source>
        <dbReference type="Ensembl" id="ENSACLP00000085918.1"/>
    </source>
</evidence>
<dbReference type="GO" id="GO:0030968">
    <property type="term" value="P:endoplasmic reticulum unfolded protein response"/>
    <property type="evidence" value="ECO:0007669"/>
    <property type="project" value="TreeGrafter"/>
</dbReference>
<dbReference type="Gene3D" id="6.10.250.2950">
    <property type="match status" value="1"/>
</dbReference>
<evidence type="ECO:0000256" key="11">
    <source>
        <dbReference type="SAM" id="Phobius"/>
    </source>
</evidence>
<evidence type="ECO:0000256" key="9">
    <source>
        <dbReference type="ARBA" id="ARBA00023136"/>
    </source>
</evidence>
<evidence type="ECO:0000313" key="13">
    <source>
        <dbReference type="Proteomes" id="UP000265100"/>
    </source>
</evidence>
<dbReference type="AlphaFoldDB" id="A0AAX7VTF5"/>
<keyword evidence="4" id="KW-0963">Cytoplasm</keyword>
<evidence type="ECO:0000256" key="6">
    <source>
        <dbReference type="ARBA" id="ARBA00022824"/>
    </source>
</evidence>
<reference evidence="13" key="2">
    <citation type="submission" date="2023-03" db="EMBL/GenBank/DDBJ databases">
        <authorList>
            <consortium name="Wellcome Sanger Institute Data Sharing"/>
        </authorList>
    </citation>
    <scope>NUCLEOTIDE SEQUENCE [LARGE SCALE GENOMIC DNA]</scope>
</reference>
<dbReference type="GeneTree" id="ENSGT00940000166109"/>
<dbReference type="GO" id="GO:0036513">
    <property type="term" value="C:Derlin-1 retrotranslocation complex"/>
    <property type="evidence" value="ECO:0007669"/>
    <property type="project" value="TreeGrafter"/>
</dbReference>
<evidence type="ECO:0008006" key="14">
    <source>
        <dbReference type="Google" id="ProtNLM"/>
    </source>
</evidence>
<keyword evidence="13" id="KW-1185">Reference proteome</keyword>
<keyword evidence="5 11" id="KW-0812">Transmembrane</keyword>
<evidence type="ECO:0000256" key="3">
    <source>
        <dbReference type="ARBA" id="ARBA00011034"/>
    </source>
</evidence>
<proteinExistence type="inferred from homology"/>
<keyword evidence="9 11" id="KW-0472">Membrane</keyword>
<keyword evidence="6" id="KW-0256">Endoplasmic reticulum</keyword>
<dbReference type="Ensembl" id="ENSACLT00000046428.1">
    <property type="protein sequence ID" value="ENSACLP00000085918.1"/>
    <property type="gene ID" value="ENSACLG00000000017.2"/>
</dbReference>
<evidence type="ECO:0000256" key="8">
    <source>
        <dbReference type="ARBA" id="ARBA00022989"/>
    </source>
</evidence>
<evidence type="ECO:0000256" key="10">
    <source>
        <dbReference type="SAM" id="MobiDB-lite"/>
    </source>
</evidence>
<evidence type="ECO:0000256" key="2">
    <source>
        <dbReference type="ARBA" id="ARBA00004496"/>
    </source>
</evidence>
<dbReference type="PANTHER" id="PTHR28621:SF1">
    <property type="entry name" value="SELENOPROTEIN S"/>
    <property type="match status" value="1"/>
</dbReference>
<reference evidence="12" key="3">
    <citation type="submission" date="2025-08" db="UniProtKB">
        <authorList>
            <consortium name="Ensembl"/>
        </authorList>
    </citation>
    <scope>IDENTIFICATION</scope>
</reference>
<dbReference type="Proteomes" id="UP000265100">
    <property type="component" value="Chromosome 1"/>
</dbReference>
<comment type="similarity">
    <text evidence="3">Belongs to the selenoprotein S family.</text>
</comment>
<accession>A0AAX7VTF5</accession>
<evidence type="ECO:0000256" key="5">
    <source>
        <dbReference type="ARBA" id="ARBA00022692"/>
    </source>
</evidence>
<evidence type="ECO:0000256" key="4">
    <source>
        <dbReference type="ARBA" id="ARBA00022490"/>
    </source>
</evidence>
<keyword evidence="7" id="KW-0712">Selenocysteine</keyword>
<evidence type="ECO:0000256" key="7">
    <source>
        <dbReference type="ARBA" id="ARBA00022933"/>
    </source>
</evidence>
<comment type="subcellular location">
    <subcellularLocation>
        <location evidence="2">Cytoplasm</location>
    </subcellularLocation>
    <subcellularLocation>
        <location evidence="1">Endoplasmic reticulum membrane</location>
        <topology evidence="1">Single-pass membrane protein</topology>
    </subcellularLocation>
</comment>
<reference evidence="12" key="4">
    <citation type="submission" date="2025-09" db="UniProtKB">
        <authorList>
            <consortium name="Ensembl"/>
        </authorList>
    </citation>
    <scope>IDENTIFICATION</scope>
</reference>
<keyword evidence="8 11" id="KW-1133">Transmembrane helix</keyword>
<reference evidence="12 13" key="1">
    <citation type="submission" date="2018-05" db="EMBL/GenBank/DDBJ databases">
        <authorList>
            <person name="Datahose"/>
        </authorList>
    </citation>
    <scope>NUCLEOTIDE SEQUENCE</scope>
</reference>
<dbReference type="GO" id="GO:0036502">
    <property type="term" value="C:Derlin-1-VIMP complex"/>
    <property type="evidence" value="ECO:0007669"/>
    <property type="project" value="TreeGrafter"/>
</dbReference>
<dbReference type="Pfam" id="PF06936">
    <property type="entry name" value="Selenoprotein_S"/>
    <property type="match status" value="1"/>
</dbReference>
<protein>
    <recommendedName>
        <fullName evidence="14">Selenoprotein S</fullName>
    </recommendedName>
</protein>
<name>A0AAX7VTF5_ASTCA</name>
<sequence length="265" mass="30368">MDDVTIEDDDSTFHVKKPPLKNQDLSSLSLTVEEFVAHYGWYLVFGAVMFYLLILHLNKRRSSQRSPTPQASQDPTLVERREEAMAAARMKMQEELDAKASIFREKQKLQEEEKRRQKIEMWESMQQGKSYKGAPKLSQTTEETSSSQTMLKPKKDKRPFRNAAWCNALCCSSWEIVVWIVVTVVPSVDLFAVCDLEWVECWVAARISCGVGPVSQNTSIPRNDCVENTIPDLIDSTLFTKKGIDYIRQQRLSGWSTVVHLEKNS</sequence>
<feature type="transmembrane region" description="Helical" evidence="11">
    <location>
        <begin position="39"/>
        <end position="57"/>
    </location>
</feature>